<evidence type="ECO:0000256" key="11">
    <source>
        <dbReference type="ARBA" id="ARBA00049057"/>
    </source>
</evidence>
<evidence type="ECO:0000259" key="14">
    <source>
        <dbReference type="Pfam" id="PF02769"/>
    </source>
</evidence>
<dbReference type="Gene3D" id="3.30.1330.10">
    <property type="entry name" value="PurM-like, N-terminal domain"/>
    <property type="match status" value="1"/>
</dbReference>
<evidence type="ECO:0000256" key="4">
    <source>
        <dbReference type="ARBA" id="ARBA00020367"/>
    </source>
</evidence>
<dbReference type="HAMAP" id="MF_00741">
    <property type="entry name" value="AIRS"/>
    <property type="match status" value="1"/>
</dbReference>
<protein>
    <recommendedName>
        <fullName evidence="4 12">Phosphoribosylformylglycinamidine cyclo-ligase</fullName>
        <ecNumber evidence="3 12">6.3.3.1</ecNumber>
    </recommendedName>
    <alternativeName>
        <fullName evidence="9 12">AIR synthase</fullName>
    </alternativeName>
    <alternativeName>
        <fullName evidence="10 12">AIRS</fullName>
    </alternativeName>
    <alternativeName>
        <fullName evidence="8 12">Phosphoribosyl-aminoimidazole synthetase</fullName>
    </alternativeName>
</protein>
<dbReference type="FunFam" id="3.30.1330.10:FF:000001">
    <property type="entry name" value="Phosphoribosylformylglycinamidine cyclo-ligase"/>
    <property type="match status" value="1"/>
</dbReference>
<reference evidence="15 16" key="1">
    <citation type="submission" date="2015-01" db="EMBL/GenBank/DDBJ databases">
        <title>Lifestyle Evolution in Cyanobacterial Symbionts of Sponges.</title>
        <authorList>
            <person name="Burgsdorf I."/>
            <person name="Slaby B.M."/>
            <person name="Handley K.M."/>
            <person name="Haber M."/>
            <person name="Blom J."/>
            <person name="Marshall C.W."/>
            <person name="Gilbert J.A."/>
            <person name="Hentschel U."/>
            <person name="Steindler L."/>
        </authorList>
    </citation>
    <scope>NUCLEOTIDE SEQUENCE [LARGE SCALE GENOMIC DNA]</scope>
    <source>
        <strain evidence="15">SP3</strain>
    </source>
</reference>
<comment type="catalytic activity">
    <reaction evidence="11 12">
        <text>2-formamido-N(1)-(5-O-phospho-beta-D-ribosyl)acetamidine + ATP = 5-amino-1-(5-phospho-beta-D-ribosyl)imidazole + ADP + phosphate + H(+)</text>
        <dbReference type="Rhea" id="RHEA:23032"/>
        <dbReference type="ChEBI" id="CHEBI:15378"/>
        <dbReference type="ChEBI" id="CHEBI:30616"/>
        <dbReference type="ChEBI" id="CHEBI:43474"/>
        <dbReference type="ChEBI" id="CHEBI:137981"/>
        <dbReference type="ChEBI" id="CHEBI:147287"/>
        <dbReference type="ChEBI" id="CHEBI:456216"/>
        <dbReference type="EC" id="6.3.3.1"/>
    </reaction>
</comment>
<comment type="caution">
    <text evidence="15">The sequence shown here is derived from an EMBL/GenBank/DDBJ whole genome shotgun (WGS) entry which is preliminary data.</text>
</comment>
<feature type="domain" description="PurM-like C-terminal" evidence="14">
    <location>
        <begin position="170"/>
        <end position="337"/>
    </location>
</feature>
<gene>
    <name evidence="12" type="primary">purM</name>
    <name evidence="15" type="ORF">TE42_04555</name>
</gene>
<evidence type="ECO:0000256" key="10">
    <source>
        <dbReference type="ARBA" id="ARBA00033093"/>
    </source>
</evidence>
<accession>A0A0G2J511</accession>
<keyword evidence="6 12" id="KW-0547">Nucleotide-binding</keyword>
<evidence type="ECO:0000256" key="5">
    <source>
        <dbReference type="ARBA" id="ARBA00022598"/>
    </source>
</evidence>
<dbReference type="PANTHER" id="PTHR10520">
    <property type="entry name" value="TRIFUNCTIONAL PURINE BIOSYNTHETIC PROTEIN ADENOSINE-3-RELATED"/>
    <property type="match status" value="1"/>
</dbReference>
<dbReference type="GO" id="GO:0005829">
    <property type="term" value="C:cytosol"/>
    <property type="evidence" value="ECO:0007669"/>
    <property type="project" value="TreeGrafter"/>
</dbReference>
<evidence type="ECO:0000256" key="7">
    <source>
        <dbReference type="ARBA" id="ARBA00022840"/>
    </source>
</evidence>
<name>A0A0G2J511_9SYNE</name>
<dbReference type="PATRIC" id="fig|1604020.3.peg.182"/>
<dbReference type="Pfam" id="PF00586">
    <property type="entry name" value="AIRS"/>
    <property type="match status" value="1"/>
</dbReference>
<dbReference type="SUPFAM" id="SSF56042">
    <property type="entry name" value="PurM C-terminal domain-like"/>
    <property type="match status" value="1"/>
</dbReference>
<keyword evidence="7 12" id="KW-0067">ATP-binding</keyword>
<dbReference type="AlphaFoldDB" id="A0A0G2J511"/>
<dbReference type="CDD" id="cd02196">
    <property type="entry name" value="PurM"/>
    <property type="match status" value="1"/>
</dbReference>
<dbReference type="GO" id="GO:0004637">
    <property type="term" value="F:phosphoribosylamine-glycine ligase activity"/>
    <property type="evidence" value="ECO:0007669"/>
    <property type="project" value="TreeGrafter"/>
</dbReference>
<dbReference type="UniPathway" id="UPA00074">
    <property type="reaction ID" value="UER00129"/>
</dbReference>
<keyword evidence="5 12" id="KW-0436">Ligase</keyword>
<feature type="domain" description="PurM-like N-terminal" evidence="13">
    <location>
        <begin position="54"/>
        <end position="158"/>
    </location>
</feature>
<dbReference type="PANTHER" id="PTHR10520:SF12">
    <property type="entry name" value="TRIFUNCTIONAL PURINE BIOSYNTHETIC PROTEIN ADENOSINE-3"/>
    <property type="match status" value="1"/>
</dbReference>
<comment type="similarity">
    <text evidence="2 12">Belongs to the AIR synthase family.</text>
</comment>
<dbReference type="GO" id="GO:0006189">
    <property type="term" value="P:'de novo' IMP biosynthetic process"/>
    <property type="evidence" value="ECO:0007669"/>
    <property type="project" value="UniProtKB-UniRule"/>
</dbReference>
<evidence type="ECO:0000256" key="1">
    <source>
        <dbReference type="ARBA" id="ARBA00004686"/>
    </source>
</evidence>
<dbReference type="EC" id="6.3.3.1" evidence="3 12"/>
<dbReference type="GO" id="GO:0005524">
    <property type="term" value="F:ATP binding"/>
    <property type="evidence" value="ECO:0007669"/>
    <property type="project" value="UniProtKB-KW"/>
</dbReference>
<dbReference type="InterPro" id="IPR016188">
    <property type="entry name" value="PurM-like_N"/>
</dbReference>
<dbReference type="Pfam" id="PF02769">
    <property type="entry name" value="AIRS_C"/>
    <property type="match status" value="1"/>
</dbReference>
<evidence type="ECO:0000313" key="16">
    <source>
        <dbReference type="Proteomes" id="UP000035067"/>
    </source>
</evidence>
<evidence type="ECO:0000256" key="6">
    <source>
        <dbReference type="ARBA" id="ARBA00022741"/>
    </source>
</evidence>
<dbReference type="NCBIfam" id="TIGR00878">
    <property type="entry name" value="purM"/>
    <property type="match status" value="1"/>
</dbReference>
<evidence type="ECO:0000256" key="8">
    <source>
        <dbReference type="ARBA" id="ARBA00031908"/>
    </source>
</evidence>
<dbReference type="InterPro" id="IPR036921">
    <property type="entry name" value="PurM-like_N_sf"/>
</dbReference>
<comment type="subcellular location">
    <subcellularLocation>
        <location evidence="12">Cytoplasm</location>
    </subcellularLocation>
</comment>
<evidence type="ECO:0000256" key="12">
    <source>
        <dbReference type="HAMAP-Rule" id="MF_00741"/>
    </source>
</evidence>
<dbReference type="InterPro" id="IPR004733">
    <property type="entry name" value="PurM_cligase"/>
</dbReference>
<dbReference type="InterPro" id="IPR036676">
    <property type="entry name" value="PurM-like_C_sf"/>
</dbReference>
<sequence>MDYRSAGVDVKAGNAFVARIRSMAASTRRPEVVGSLGGFGGLCRVPAGLQQPLLVAGADGVGTKLALAQNWGYHRQVGVDLVAMSVNDVITSGADPLFFLDYVASGRLVPDPLAAAVDGMAWACRISGCALLGGETAEMPGFYEDGRYDLAGFCVGVVDAPALVDGRHIQPGDQVIAVASSGPHSNGFSLIRRVLDRNGVDPRALRLGPEPGMSLAQQLMEPTRLYAPLVRQLRQRGIPLHGMAHVTGGGLPENLPRCLPENGNLHLALDADSWSIPPLFRWLQQQGQIPEADLWSTFNLGIGFCLVVPPNSVEDALACCQGCGERSWRLGEVLVGRGPVEGLPC</sequence>
<dbReference type="GO" id="GO:0004641">
    <property type="term" value="F:phosphoribosylformylglycinamidine cyclo-ligase activity"/>
    <property type="evidence" value="ECO:0007669"/>
    <property type="project" value="UniProtKB-UniRule"/>
</dbReference>
<evidence type="ECO:0000256" key="9">
    <source>
        <dbReference type="ARBA" id="ARBA00032931"/>
    </source>
</evidence>
<evidence type="ECO:0000313" key="15">
    <source>
        <dbReference type="EMBL" id="KKZ12479.1"/>
    </source>
</evidence>
<proteinExistence type="inferred from homology"/>
<dbReference type="EMBL" id="JXQG01000020">
    <property type="protein sequence ID" value="KKZ12479.1"/>
    <property type="molecule type" value="Genomic_DNA"/>
</dbReference>
<dbReference type="GO" id="GO:0046084">
    <property type="term" value="P:adenine biosynthetic process"/>
    <property type="evidence" value="ECO:0007669"/>
    <property type="project" value="TreeGrafter"/>
</dbReference>
<keyword evidence="12" id="KW-0658">Purine biosynthesis</keyword>
<evidence type="ECO:0000256" key="2">
    <source>
        <dbReference type="ARBA" id="ARBA00010280"/>
    </source>
</evidence>
<dbReference type="Proteomes" id="UP000035067">
    <property type="component" value="Unassembled WGS sequence"/>
</dbReference>
<evidence type="ECO:0000256" key="3">
    <source>
        <dbReference type="ARBA" id="ARBA00013047"/>
    </source>
</evidence>
<keyword evidence="12" id="KW-0963">Cytoplasm</keyword>
<dbReference type="Gene3D" id="3.90.650.10">
    <property type="entry name" value="PurM-like C-terminal domain"/>
    <property type="match status" value="1"/>
</dbReference>
<dbReference type="SUPFAM" id="SSF55326">
    <property type="entry name" value="PurM N-terminal domain-like"/>
    <property type="match status" value="1"/>
</dbReference>
<evidence type="ECO:0000259" key="13">
    <source>
        <dbReference type="Pfam" id="PF00586"/>
    </source>
</evidence>
<organism evidence="15 16">
    <name type="scientific">Candidatus Synechococcus spongiarum SP3</name>
    <dbReference type="NCBI Taxonomy" id="1604020"/>
    <lineage>
        <taxon>Bacteria</taxon>
        <taxon>Bacillati</taxon>
        <taxon>Cyanobacteriota</taxon>
        <taxon>Cyanophyceae</taxon>
        <taxon>Synechococcales</taxon>
        <taxon>Synechococcaceae</taxon>
        <taxon>Synechococcus</taxon>
    </lineage>
</organism>
<comment type="pathway">
    <text evidence="1 12">Purine metabolism; IMP biosynthesis via de novo pathway; 5-amino-1-(5-phospho-D-ribosyl)imidazole from N(2)-formyl-N(1)-(5-phospho-D-ribosyl)glycinamide: step 2/2.</text>
</comment>
<dbReference type="InterPro" id="IPR010918">
    <property type="entry name" value="PurM-like_C_dom"/>
</dbReference>